<feature type="compositionally biased region" description="Pro residues" evidence="1">
    <location>
        <begin position="1"/>
        <end position="10"/>
    </location>
</feature>
<dbReference type="Proteomes" id="UP001388673">
    <property type="component" value="Unassembled WGS sequence"/>
</dbReference>
<gene>
    <name evidence="2" type="ORF">IAR55_000871</name>
</gene>
<dbReference type="AlphaFoldDB" id="A0AAW0Z456"/>
<organism evidence="2 3">
    <name type="scientific">Kwoniella newhampshirensis</name>
    <dbReference type="NCBI Taxonomy" id="1651941"/>
    <lineage>
        <taxon>Eukaryota</taxon>
        <taxon>Fungi</taxon>
        <taxon>Dikarya</taxon>
        <taxon>Basidiomycota</taxon>
        <taxon>Agaricomycotina</taxon>
        <taxon>Tremellomycetes</taxon>
        <taxon>Tremellales</taxon>
        <taxon>Cryptococcaceae</taxon>
        <taxon>Kwoniella</taxon>
    </lineage>
</organism>
<dbReference type="KEGG" id="kne:92178130"/>
<accession>A0AAW0Z456</accession>
<keyword evidence="3" id="KW-1185">Reference proteome</keyword>
<feature type="compositionally biased region" description="Low complexity" evidence="1">
    <location>
        <begin position="22"/>
        <end position="37"/>
    </location>
</feature>
<evidence type="ECO:0000313" key="2">
    <source>
        <dbReference type="EMBL" id="KAK8865725.1"/>
    </source>
</evidence>
<feature type="region of interest" description="Disordered" evidence="1">
    <location>
        <begin position="1"/>
        <end position="173"/>
    </location>
</feature>
<dbReference type="EMBL" id="JBCAWK010000002">
    <property type="protein sequence ID" value="KAK8865725.1"/>
    <property type="molecule type" value="Genomic_DNA"/>
</dbReference>
<feature type="compositionally biased region" description="Basic and acidic residues" evidence="1">
    <location>
        <begin position="110"/>
        <end position="123"/>
    </location>
</feature>
<feature type="compositionally biased region" description="Basic and acidic residues" evidence="1">
    <location>
        <begin position="81"/>
        <end position="91"/>
    </location>
</feature>
<sequence>MTPKVSPLPTPGEDGATGPGGLTTSLSTSNITTPLSSFVSNWTKGVSPGTPQAQPSSSTSGMPPNNRKLSVTNFFSRGAAGRKEDKKDKDLPNPPGSGNEAELEPSPEIEGEHMESKRDEDRRKSHGTTVTDLEEELGTPQGSAREVIEEEEAATAEGVGKGNNGEKLEEVSI</sequence>
<proteinExistence type="predicted"/>
<comment type="caution">
    <text evidence="2">The sequence shown here is derived from an EMBL/GenBank/DDBJ whole genome shotgun (WGS) entry which is preliminary data.</text>
</comment>
<feature type="compositionally biased region" description="Basic and acidic residues" evidence="1">
    <location>
        <begin position="164"/>
        <end position="173"/>
    </location>
</feature>
<dbReference type="GeneID" id="92178130"/>
<reference evidence="2 3" key="1">
    <citation type="journal article" date="2024" name="bioRxiv">
        <title>Comparative genomics of Cryptococcus and Kwoniella reveals pathogenesis evolution and contrasting karyotype dynamics via intercentromeric recombination or chromosome fusion.</title>
        <authorList>
            <person name="Coelho M.A."/>
            <person name="David-Palma M."/>
            <person name="Shea T."/>
            <person name="Bowers K."/>
            <person name="McGinley-Smith S."/>
            <person name="Mohammad A.W."/>
            <person name="Gnirke A."/>
            <person name="Yurkov A.M."/>
            <person name="Nowrousian M."/>
            <person name="Sun S."/>
            <person name="Cuomo C.A."/>
            <person name="Heitman J."/>
        </authorList>
    </citation>
    <scope>NUCLEOTIDE SEQUENCE [LARGE SCALE GENOMIC DNA]</scope>
    <source>
        <strain evidence="2 3">CBS 13917</strain>
    </source>
</reference>
<dbReference type="RefSeq" id="XP_066805204.1">
    <property type="nucleotide sequence ID" value="XM_066944003.1"/>
</dbReference>
<protein>
    <submittedName>
        <fullName evidence="2">Uncharacterized protein</fullName>
    </submittedName>
</protein>
<feature type="compositionally biased region" description="Polar residues" evidence="1">
    <location>
        <begin position="38"/>
        <end position="75"/>
    </location>
</feature>
<name>A0AAW0Z456_9TREE</name>
<evidence type="ECO:0000256" key="1">
    <source>
        <dbReference type="SAM" id="MobiDB-lite"/>
    </source>
</evidence>
<evidence type="ECO:0000313" key="3">
    <source>
        <dbReference type="Proteomes" id="UP001388673"/>
    </source>
</evidence>